<keyword evidence="1" id="KW-0472">Membrane</keyword>
<name>A0A0R3RNT8_9BILA</name>
<protein>
    <submittedName>
        <fullName evidence="3">G_PROTEIN_RECEP_F1_2 domain-containing protein</fullName>
    </submittedName>
</protein>
<organism evidence="2 3">
    <name type="scientific">Elaeophora elaphi</name>
    <dbReference type="NCBI Taxonomy" id="1147741"/>
    <lineage>
        <taxon>Eukaryota</taxon>
        <taxon>Metazoa</taxon>
        <taxon>Ecdysozoa</taxon>
        <taxon>Nematoda</taxon>
        <taxon>Chromadorea</taxon>
        <taxon>Rhabditida</taxon>
        <taxon>Spirurina</taxon>
        <taxon>Spiruromorpha</taxon>
        <taxon>Filarioidea</taxon>
        <taxon>Onchocercidae</taxon>
        <taxon>Elaeophora</taxon>
    </lineage>
</organism>
<keyword evidence="2" id="KW-1185">Reference proteome</keyword>
<dbReference type="WBParaSite" id="EEL_0000314901-mRNA-1">
    <property type="protein sequence ID" value="EEL_0000314901-mRNA-1"/>
    <property type="gene ID" value="EEL_0000314901"/>
</dbReference>
<keyword evidence="1" id="KW-0812">Transmembrane</keyword>
<feature type="transmembrane region" description="Helical" evidence="1">
    <location>
        <begin position="114"/>
        <end position="134"/>
    </location>
</feature>
<dbReference type="Proteomes" id="UP000050640">
    <property type="component" value="Unplaced"/>
</dbReference>
<dbReference type="AlphaFoldDB" id="A0A0R3RNT8"/>
<keyword evidence="1" id="KW-1133">Transmembrane helix</keyword>
<sequence>MDQPVIRDDQYVFILRLISFTDFYYCTRSFQASTLLWTFECTKQPSNGGKVFLRFRYIWTLFLCAIMILMYLAIFCRTRQRLVSVNNQMRRALTTDPRVRPNVPAIAKYKRSMLIQAALTCGVFILGIVLANFLPKLVTKFLGQKGRIALPVSLFLTNRRARKYLYLLLVCKNYPVSSNVN</sequence>
<reference evidence="3" key="1">
    <citation type="submission" date="2017-02" db="UniProtKB">
        <authorList>
            <consortium name="WormBaseParasite"/>
        </authorList>
    </citation>
    <scope>IDENTIFICATION</scope>
</reference>
<accession>A0A0R3RNT8</accession>
<evidence type="ECO:0000313" key="2">
    <source>
        <dbReference type="Proteomes" id="UP000050640"/>
    </source>
</evidence>
<proteinExistence type="predicted"/>
<feature type="transmembrane region" description="Helical" evidence="1">
    <location>
        <begin position="57"/>
        <end position="76"/>
    </location>
</feature>
<evidence type="ECO:0000256" key="1">
    <source>
        <dbReference type="SAM" id="Phobius"/>
    </source>
</evidence>
<evidence type="ECO:0000313" key="3">
    <source>
        <dbReference type="WBParaSite" id="EEL_0000314901-mRNA-1"/>
    </source>
</evidence>